<comment type="caution">
    <text evidence="1">The sequence shown here is derived from an EMBL/GenBank/DDBJ whole genome shotgun (WGS) entry which is preliminary data.</text>
</comment>
<sequence length="202" mass="23074">MRPFEIPESVIAYFQEQQTRAVVDSLLSNLHDPVLPDMDRRKLVDLSEGVLLACQVRADFVNFMAGLWENTFGAAIKGSDFREFFPEDCTISTIWTEKYFWSYVARGADLEQIHFDLTVQIEHRSNEVKLFVWRFDDNDELPPYRPRLRIPDGWKLAQDEDGDPRLEAAVSVPIGDLIANRDPRLAELNKAASAVLGFISGL</sequence>
<dbReference type="EMBL" id="VAFL01000005">
    <property type="protein sequence ID" value="TKW67149.1"/>
    <property type="molecule type" value="Genomic_DNA"/>
</dbReference>
<dbReference type="AlphaFoldDB" id="A0A533I6A6"/>
<reference evidence="1 2" key="1">
    <citation type="journal article" date="2017" name="Nat. Commun.">
        <title>In situ click chemistry generation of cyclooxygenase-2 inhibitors.</title>
        <authorList>
            <person name="Bhardwaj A."/>
            <person name="Kaur J."/>
            <person name="Wuest M."/>
            <person name="Wuest F."/>
        </authorList>
    </citation>
    <scope>NUCLEOTIDE SEQUENCE [LARGE SCALE GENOMIC DNA]</scope>
    <source>
        <strain evidence="1">S2_012_000_R3_94</strain>
    </source>
</reference>
<evidence type="ECO:0000313" key="2">
    <source>
        <dbReference type="Proteomes" id="UP000315344"/>
    </source>
</evidence>
<protein>
    <submittedName>
        <fullName evidence="1">Uncharacterized protein</fullName>
    </submittedName>
</protein>
<dbReference type="Proteomes" id="UP000315344">
    <property type="component" value="Unassembled WGS sequence"/>
</dbReference>
<organism evidence="1 2">
    <name type="scientific">Paracoccus denitrificans</name>
    <dbReference type="NCBI Taxonomy" id="266"/>
    <lineage>
        <taxon>Bacteria</taxon>
        <taxon>Pseudomonadati</taxon>
        <taxon>Pseudomonadota</taxon>
        <taxon>Alphaproteobacteria</taxon>
        <taxon>Rhodobacterales</taxon>
        <taxon>Paracoccaceae</taxon>
        <taxon>Paracoccus</taxon>
    </lineage>
</organism>
<gene>
    <name evidence="1" type="ORF">DI616_08775</name>
</gene>
<proteinExistence type="predicted"/>
<evidence type="ECO:0000313" key="1">
    <source>
        <dbReference type="EMBL" id="TKW67149.1"/>
    </source>
</evidence>
<accession>A0A533I6A6</accession>
<name>A0A533I6A6_PARDE</name>